<name>A0A1S2XS51_CICAR</name>
<organism evidence="8 9">
    <name type="scientific">Cicer arietinum</name>
    <name type="common">Chickpea</name>
    <name type="synonym">Garbanzo</name>
    <dbReference type="NCBI Taxonomy" id="3827"/>
    <lineage>
        <taxon>Eukaryota</taxon>
        <taxon>Viridiplantae</taxon>
        <taxon>Streptophyta</taxon>
        <taxon>Embryophyta</taxon>
        <taxon>Tracheophyta</taxon>
        <taxon>Spermatophyta</taxon>
        <taxon>Magnoliopsida</taxon>
        <taxon>eudicotyledons</taxon>
        <taxon>Gunneridae</taxon>
        <taxon>Pentapetalae</taxon>
        <taxon>rosids</taxon>
        <taxon>fabids</taxon>
        <taxon>Fabales</taxon>
        <taxon>Fabaceae</taxon>
        <taxon>Papilionoideae</taxon>
        <taxon>50 kb inversion clade</taxon>
        <taxon>NPAAA clade</taxon>
        <taxon>Hologalegina</taxon>
        <taxon>IRL clade</taxon>
        <taxon>Cicereae</taxon>
        <taxon>Cicer</taxon>
    </lineage>
</organism>
<dbReference type="PROSITE" id="PS50294">
    <property type="entry name" value="WD_REPEATS_REGION"/>
    <property type="match status" value="2"/>
</dbReference>
<evidence type="ECO:0000313" key="8">
    <source>
        <dbReference type="Proteomes" id="UP000087171"/>
    </source>
</evidence>
<keyword evidence="4 6" id="KW-0677">Repeat</keyword>
<dbReference type="Proteomes" id="UP000087171">
    <property type="component" value="Chromosome Ca3"/>
</dbReference>
<dbReference type="PANTHER" id="PTHR16288">
    <property type="entry name" value="WD40 REPEAT PROTEIN 4"/>
    <property type="match status" value="1"/>
</dbReference>
<dbReference type="InterPro" id="IPR001680">
    <property type="entry name" value="WD40_rpt"/>
</dbReference>
<dbReference type="FunFam" id="2.130.10.10:FF:001042">
    <property type="entry name" value="tRNA (guanine-N(7)-)-methyltransferase non-catalytic subunit"/>
    <property type="match status" value="1"/>
</dbReference>
<dbReference type="PROSITE" id="PS50082">
    <property type="entry name" value="WD_REPEATS_2"/>
    <property type="match status" value="2"/>
</dbReference>
<dbReference type="GeneID" id="101511852"/>
<evidence type="ECO:0000256" key="1">
    <source>
        <dbReference type="ARBA" id="ARBA00004123"/>
    </source>
</evidence>
<dbReference type="GO" id="GO:0043527">
    <property type="term" value="C:tRNA methyltransferase complex"/>
    <property type="evidence" value="ECO:0007669"/>
    <property type="project" value="TreeGrafter"/>
</dbReference>
<evidence type="ECO:0000256" key="5">
    <source>
        <dbReference type="ARBA" id="ARBA00023242"/>
    </source>
</evidence>
<evidence type="ECO:0000313" key="9">
    <source>
        <dbReference type="RefSeq" id="XP_004493690.1"/>
    </source>
</evidence>
<keyword evidence="5 6" id="KW-0539">Nucleus</keyword>
<reference evidence="9" key="2">
    <citation type="submission" date="2025-08" db="UniProtKB">
        <authorList>
            <consortium name="RefSeq"/>
        </authorList>
    </citation>
    <scope>IDENTIFICATION</scope>
    <source>
        <tissue evidence="9">Etiolated seedlings</tissue>
    </source>
</reference>
<sequence length="421" mass="45641">MDEEVVTESRKETEVAPALVSVHPDGHYVAVAVGPELRVFDLIGGCAASLVDDSVDQPFHKDNIRAIRFGANGKLFVSAGDDKTLKIWSSQSWQCISTVSSEKRVTAVAISNDGLHVCFADKFGLVWVVDLNQPSRDKKPTPLLSHYCSIITSLEFSPDNRFILSADRDFKIRVTNFPNNPLNGAHQIQSFCLGHTEFVSCLAFVPAQEGPHSLLLSGSGDSTVRLWDISSGALLDTCEVAVKAGLLESNGKAEEHDHAVTNLCTTLDGLLVAVSIQSLRGIVLLRCNVSAQTLSVAKVVSIAGEAFIPTCLANNPLTRELWMVTGVSNLPGYNYPSLARVLVISGIDVEQEPVVLGDNKIPGGEKLLETLQGTASVDDNAFLVAAEAVKAAMCNLLIKKQYPSENREYRKKTRNDRKLKE</sequence>
<dbReference type="UniPathway" id="UPA00989"/>
<protein>
    <recommendedName>
        <fullName evidence="6">tRNA (guanine-N(7)-)-methyltransferase non-catalytic subunit</fullName>
    </recommendedName>
    <alternativeName>
        <fullName evidence="6">WD repeat-containing protein 4 homolog</fullName>
    </alternativeName>
</protein>
<dbReference type="OrthoDB" id="339900at2759"/>
<dbReference type="InterPro" id="IPR028884">
    <property type="entry name" value="Trm82"/>
</dbReference>
<comment type="similarity">
    <text evidence="6">Belongs to the WD repeat TRM82 family.</text>
</comment>
<keyword evidence="3 6" id="KW-0819">tRNA processing</keyword>
<dbReference type="RefSeq" id="XP_004493690.1">
    <property type="nucleotide sequence ID" value="XM_004493633.3"/>
</dbReference>
<accession>A0A1S2XS51</accession>
<gene>
    <name evidence="9" type="primary">LOC101511852</name>
</gene>
<dbReference type="Pfam" id="PF00400">
    <property type="entry name" value="WD40"/>
    <property type="match status" value="3"/>
</dbReference>
<comment type="subcellular location">
    <subcellularLocation>
        <location evidence="1 6">Nucleus</location>
    </subcellularLocation>
</comment>
<comment type="pathway">
    <text evidence="6">tRNA modification; N(7)-methylguanine-tRNA biosynthesis.</text>
</comment>
<dbReference type="SUPFAM" id="SSF50978">
    <property type="entry name" value="WD40 repeat-like"/>
    <property type="match status" value="1"/>
</dbReference>
<dbReference type="PROSITE" id="PS00678">
    <property type="entry name" value="WD_REPEATS_1"/>
    <property type="match status" value="1"/>
</dbReference>
<dbReference type="InterPro" id="IPR019775">
    <property type="entry name" value="WD40_repeat_CS"/>
</dbReference>
<reference evidence="8" key="1">
    <citation type="journal article" date="2013" name="Nat. Biotechnol.">
        <title>Draft genome sequence of chickpea (Cicer arietinum) provides a resource for trait improvement.</title>
        <authorList>
            <person name="Varshney R.K."/>
            <person name="Song C."/>
            <person name="Saxena R.K."/>
            <person name="Azam S."/>
            <person name="Yu S."/>
            <person name="Sharpe A.G."/>
            <person name="Cannon S."/>
            <person name="Baek J."/>
            <person name="Rosen B.D."/>
            <person name="Tar'an B."/>
            <person name="Millan T."/>
            <person name="Zhang X."/>
            <person name="Ramsay L.D."/>
            <person name="Iwata A."/>
            <person name="Wang Y."/>
            <person name="Nelson W."/>
            <person name="Farmer A.D."/>
            <person name="Gaur P.M."/>
            <person name="Soderlund C."/>
            <person name="Penmetsa R.V."/>
            <person name="Xu C."/>
            <person name="Bharti A.K."/>
            <person name="He W."/>
            <person name="Winter P."/>
            <person name="Zhao S."/>
            <person name="Hane J.K."/>
            <person name="Carrasquilla-Garcia N."/>
            <person name="Condie J.A."/>
            <person name="Upadhyaya H.D."/>
            <person name="Luo M.C."/>
            <person name="Thudi M."/>
            <person name="Gowda C.L."/>
            <person name="Singh N.P."/>
            <person name="Lichtenzveig J."/>
            <person name="Gali K.K."/>
            <person name="Rubio J."/>
            <person name="Nadarajan N."/>
            <person name="Dolezel J."/>
            <person name="Bansal K.C."/>
            <person name="Xu X."/>
            <person name="Edwards D."/>
            <person name="Zhang G."/>
            <person name="Kahl G."/>
            <person name="Gil J."/>
            <person name="Singh K.B."/>
            <person name="Datta S.K."/>
            <person name="Jackson S.A."/>
            <person name="Wang J."/>
            <person name="Cook D.R."/>
        </authorList>
    </citation>
    <scope>NUCLEOTIDE SEQUENCE [LARGE SCALE GENOMIC DNA]</scope>
    <source>
        <strain evidence="8">cv. CDC Frontier</strain>
    </source>
</reference>
<evidence type="ECO:0000256" key="4">
    <source>
        <dbReference type="ARBA" id="ARBA00022737"/>
    </source>
</evidence>
<evidence type="ECO:0000256" key="7">
    <source>
        <dbReference type="PROSITE-ProRule" id="PRU00221"/>
    </source>
</evidence>
<dbReference type="eggNOG" id="KOG3914">
    <property type="taxonomic scope" value="Eukaryota"/>
</dbReference>
<dbReference type="Gene3D" id="2.130.10.10">
    <property type="entry name" value="YVTN repeat-like/Quinoprotein amine dehydrogenase"/>
    <property type="match status" value="2"/>
</dbReference>
<keyword evidence="2 6" id="KW-0853">WD repeat</keyword>
<comment type="subunit">
    <text evidence="6">Forms a heterodimer with the catalytic subunit.</text>
</comment>
<feature type="repeat" description="WD" evidence="7">
    <location>
        <begin position="192"/>
        <end position="237"/>
    </location>
</feature>
<dbReference type="FunFam" id="2.130.10.10:FF:001350">
    <property type="entry name" value="tRNA (guanine-N(7)-)-methyltransferase non-catalytic subunit"/>
    <property type="match status" value="1"/>
</dbReference>
<dbReference type="InterPro" id="IPR036322">
    <property type="entry name" value="WD40_repeat_dom_sf"/>
</dbReference>
<evidence type="ECO:0000256" key="6">
    <source>
        <dbReference type="HAMAP-Rule" id="MF_03056"/>
    </source>
</evidence>
<dbReference type="HAMAP" id="MF_03056">
    <property type="entry name" value="TRM82"/>
    <property type="match status" value="1"/>
</dbReference>
<dbReference type="GO" id="GO:0005829">
    <property type="term" value="C:cytosol"/>
    <property type="evidence" value="ECO:0007669"/>
    <property type="project" value="TreeGrafter"/>
</dbReference>
<dbReference type="GO" id="GO:0005634">
    <property type="term" value="C:nucleus"/>
    <property type="evidence" value="ECO:0007669"/>
    <property type="project" value="UniProtKB-SubCell"/>
</dbReference>
<evidence type="ECO:0000256" key="2">
    <source>
        <dbReference type="ARBA" id="ARBA00022574"/>
    </source>
</evidence>
<evidence type="ECO:0000256" key="3">
    <source>
        <dbReference type="ARBA" id="ARBA00022694"/>
    </source>
</evidence>
<dbReference type="STRING" id="3827.A0A1S2XS51"/>
<dbReference type="KEGG" id="cam:101511852"/>
<proteinExistence type="inferred from homology"/>
<dbReference type="GO" id="GO:0106004">
    <property type="term" value="P:tRNA (guanine-N7)-methylation"/>
    <property type="evidence" value="ECO:0007669"/>
    <property type="project" value="UniProtKB-UniRule"/>
</dbReference>
<feature type="repeat" description="WD" evidence="7">
    <location>
        <begin position="57"/>
        <end position="98"/>
    </location>
</feature>
<dbReference type="PANTHER" id="PTHR16288:SF0">
    <property type="entry name" value="TRNA (GUANINE-N(7)-)-METHYLTRANSFERASE NON-CATALYTIC SUBUNIT WDR4"/>
    <property type="match status" value="1"/>
</dbReference>
<dbReference type="SMART" id="SM00320">
    <property type="entry name" value="WD40"/>
    <property type="match status" value="4"/>
</dbReference>
<comment type="function">
    <text evidence="6">Required for the formation of N(7)-methylguanine at position 46 (m7G46) in tRNA. In the complex, it is required to stabilize and induce conformational changes of the catalytic subunit.</text>
</comment>
<keyword evidence="8" id="KW-1185">Reference proteome</keyword>
<dbReference type="PaxDb" id="3827-XP_004493690.1"/>
<dbReference type="InterPro" id="IPR015943">
    <property type="entry name" value="WD40/YVTN_repeat-like_dom_sf"/>
</dbReference>
<dbReference type="AlphaFoldDB" id="A0A1S2XS51"/>